<dbReference type="Proteomes" id="UP001497516">
    <property type="component" value="Chromosome 3"/>
</dbReference>
<dbReference type="AlphaFoldDB" id="A0AAV2DY63"/>
<proteinExistence type="predicted"/>
<evidence type="ECO:0000313" key="1">
    <source>
        <dbReference type="EMBL" id="CAL1378591.1"/>
    </source>
</evidence>
<keyword evidence="2" id="KW-1185">Reference proteome</keyword>
<gene>
    <name evidence="1" type="ORF">LTRI10_LOCUS20164</name>
</gene>
<name>A0AAV2DY63_9ROSI</name>
<reference evidence="1 2" key="1">
    <citation type="submission" date="2024-04" db="EMBL/GenBank/DDBJ databases">
        <authorList>
            <person name="Fracassetti M."/>
        </authorList>
    </citation>
    <scope>NUCLEOTIDE SEQUENCE [LARGE SCALE GENOMIC DNA]</scope>
</reference>
<accession>A0AAV2DY63</accession>
<sequence length="74" mass="7878">MSTKGVQPTPQDNGNNANPVLFCLSFVALTTGWNQGMQNAALLLLLLLESGVWRPEVKSLSCCCDAGAIEVVLE</sequence>
<evidence type="ECO:0000313" key="2">
    <source>
        <dbReference type="Proteomes" id="UP001497516"/>
    </source>
</evidence>
<dbReference type="EMBL" id="OZ034816">
    <property type="protein sequence ID" value="CAL1378591.1"/>
    <property type="molecule type" value="Genomic_DNA"/>
</dbReference>
<protein>
    <submittedName>
        <fullName evidence="1">Uncharacterized protein</fullName>
    </submittedName>
</protein>
<organism evidence="1 2">
    <name type="scientific">Linum trigynum</name>
    <dbReference type="NCBI Taxonomy" id="586398"/>
    <lineage>
        <taxon>Eukaryota</taxon>
        <taxon>Viridiplantae</taxon>
        <taxon>Streptophyta</taxon>
        <taxon>Embryophyta</taxon>
        <taxon>Tracheophyta</taxon>
        <taxon>Spermatophyta</taxon>
        <taxon>Magnoliopsida</taxon>
        <taxon>eudicotyledons</taxon>
        <taxon>Gunneridae</taxon>
        <taxon>Pentapetalae</taxon>
        <taxon>rosids</taxon>
        <taxon>fabids</taxon>
        <taxon>Malpighiales</taxon>
        <taxon>Linaceae</taxon>
        <taxon>Linum</taxon>
    </lineage>
</organism>